<feature type="compositionally biased region" description="Low complexity" evidence="1">
    <location>
        <begin position="92"/>
        <end position="104"/>
    </location>
</feature>
<evidence type="ECO:0000313" key="2">
    <source>
        <dbReference type="EMBL" id="MCW0400100.1"/>
    </source>
</evidence>
<dbReference type="Proteomes" id="UP001320843">
    <property type="component" value="Unassembled WGS sequence"/>
</dbReference>
<name>A0ABT3DX68_9XANT</name>
<accession>A0ABT3DX68</accession>
<dbReference type="EMBL" id="JANFWR010000017">
    <property type="protein sequence ID" value="MCW0400100.1"/>
    <property type="molecule type" value="Genomic_DNA"/>
</dbReference>
<protein>
    <submittedName>
        <fullName evidence="2">Uncharacterized protein</fullName>
    </submittedName>
</protein>
<comment type="caution">
    <text evidence="2">The sequence shown here is derived from an EMBL/GenBank/DDBJ whole genome shotgun (WGS) entry which is preliminary data.</text>
</comment>
<gene>
    <name evidence="2" type="ORF">NB700_002656</name>
</gene>
<feature type="region of interest" description="Disordered" evidence="1">
    <location>
        <begin position="85"/>
        <end position="147"/>
    </location>
</feature>
<evidence type="ECO:0000256" key="1">
    <source>
        <dbReference type="SAM" id="MobiDB-lite"/>
    </source>
</evidence>
<keyword evidence="3" id="KW-1185">Reference proteome</keyword>
<sequence>MRVRGEAIAHQNDTRLRPRACRRCDRCFPRLRPSPHPPLRGTFSRWEKGARCAWSPSPAGRGVGVRVRGEAIAHQNDTRLCSHPCPPPRSMSPQAAPVPSSAPSGHLLPAGEGSAWRLEPLSPRERGWGEGTGRSHRASERHQASPARLSAAAIDVFPGFARPLIRPCGAPSPDGRRERAAMECCWCCALRRPPRLNRRAIFTRPFPAACYGLHPQRRFFAYHGRSSRVPLR</sequence>
<organism evidence="2 3">
    <name type="scientific">Xanthomonas sacchari</name>
    <dbReference type="NCBI Taxonomy" id="56458"/>
    <lineage>
        <taxon>Bacteria</taxon>
        <taxon>Pseudomonadati</taxon>
        <taxon>Pseudomonadota</taxon>
        <taxon>Gammaproteobacteria</taxon>
        <taxon>Lysobacterales</taxon>
        <taxon>Lysobacteraceae</taxon>
        <taxon>Xanthomonas</taxon>
    </lineage>
</organism>
<reference evidence="2 3" key="1">
    <citation type="submission" date="2022-06" db="EMBL/GenBank/DDBJ databases">
        <title>Dynamics of rice microbiomes reveals core vertical transmitted seed endophytes.</title>
        <authorList>
            <person name="Liao K."/>
            <person name="Zhang X."/>
        </authorList>
    </citation>
    <scope>NUCLEOTIDE SEQUENCE [LARGE SCALE GENOMIC DNA]</scope>
    <source>
        <strain evidence="2 3">YT10-10-1</strain>
    </source>
</reference>
<evidence type="ECO:0000313" key="3">
    <source>
        <dbReference type="Proteomes" id="UP001320843"/>
    </source>
</evidence>
<proteinExistence type="predicted"/>